<accession>A0ABD5ZBE9</accession>
<evidence type="ECO:0000313" key="5">
    <source>
        <dbReference type="Proteomes" id="UP001596481"/>
    </source>
</evidence>
<dbReference type="Gene3D" id="3.40.980.10">
    <property type="entry name" value="MoaB/Mog-like domain"/>
    <property type="match status" value="1"/>
</dbReference>
<comment type="caution">
    <text evidence="4">The sequence shown here is derived from an EMBL/GenBank/DDBJ whole genome shotgun (WGS) entry which is preliminary data.</text>
</comment>
<dbReference type="EMBL" id="JBHTAA010000001">
    <property type="protein sequence ID" value="MFC7202532.1"/>
    <property type="molecule type" value="Genomic_DNA"/>
</dbReference>
<dbReference type="NCBIfam" id="TIGR00177">
    <property type="entry name" value="molyb_syn"/>
    <property type="match status" value="1"/>
</dbReference>
<dbReference type="GO" id="GO:0006777">
    <property type="term" value="P:Mo-molybdopterin cofactor biosynthetic process"/>
    <property type="evidence" value="ECO:0007669"/>
    <property type="project" value="UniProtKB-KW"/>
</dbReference>
<dbReference type="Pfam" id="PF00994">
    <property type="entry name" value="MoCF_biosynth"/>
    <property type="match status" value="1"/>
</dbReference>
<comment type="pathway">
    <text evidence="1">Cofactor biosynthesis; molybdopterin biosynthesis.</text>
</comment>
<dbReference type="InterPro" id="IPR036688">
    <property type="entry name" value="MoeA_C_domain_IV_sf"/>
</dbReference>
<sequence>MNTDDRRTAGFKERTRLGEARETFLAALSPHERTVERPLADADGCALAEPAVALADVPGYDRAAVDGFAVRARDTFGASRRSPNVLRVADETVEPNIAVRVHTGSDLPDGADAVVMVEDTDRLGDELEVFDALAEGENVGDRGEDVEEGDQLFDVGHELRPSDLGLLRSVGADSVSVYERPTVAVIPTGEELVESDPSPGEIIETNGLTVTRLVERWGGDASYRDIVVDDPDLLREALESNLDHDVIVTTGGSSVGERDLIPDVVSELGEVVVHGVALKPGHPVALGVVEETPIVMLPGYPVACVVNAFQFLRPVLKHVGHLTERPLPTVEARLTRKLPSSPGTRTFARVRLAYDEGEPLAEPTRTSGSGILSSVALSDGWVVVPEGVEGYDEGDTVAVEGWEWSA</sequence>
<evidence type="ECO:0000259" key="3">
    <source>
        <dbReference type="SMART" id="SM00852"/>
    </source>
</evidence>
<dbReference type="InterPro" id="IPR036425">
    <property type="entry name" value="MoaB/Mog-like_dom_sf"/>
</dbReference>
<dbReference type="InterPro" id="IPR001453">
    <property type="entry name" value="MoaB/Mog_dom"/>
</dbReference>
<proteinExistence type="predicted"/>
<reference evidence="4 5" key="1">
    <citation type="journal article" date="2019" name="Int. J. Syst. Evol. Microbiol.">
        <title>The Global Catalogue of Microorganisms (GCM) 10K type strain sequencing project: providing services to taxonomists for standard genome sequencing and annotation.</title>
        <authorList>
            <consortium name="The Broad Institute Genomics Platform"/>
            <consortium name="The Broad Institute Genome Sequencing Center for Infectious Disease"/>
            <person name="Wu L."/>
            <person name="Ma J."/>
        </authorList>
    </citation>
    <scope>NUCLEOTIDE SEQUENCE [LARGE SCALE GENOMIC DNA]</scope>
    <source>
        <strain evidence="4 5">DSM 29988</strain>
    </source>
</reference>
<dbReference type="SUPFAM" id="SSF63867">
    <property type="entry name" value="MoeA C-terminal domain-like"/>
    <property type="match status" value="1"/>
</dbReference>
<dbReference type="Proteomes" id="UP001596481">
    <property type="component" value="Unassembled WGS sequence"/>
</dbReference>
<dbReference type="Gene3D" id="2.40.340.10">
    <property type="entry name" value="MoeA, C-terminal, domain IV"/>
    <property type="match status" value="1"/>
</dbReference>
<dbReference type="SMART" id="SM00852">
    <property type="entry name" value="MoCF_biosynth"/>
    <property type="match status" value="1"/>
</dbReference>
<dbReference type="Pfam" id="PF03454">
    <property type="entry name" value="MoeA_C"/>
    <property type="match status" value="1"/>
</dbReference>
<dbReference type="CDD" id="cd00887">
    <property type="entry name" value="MoeA"/>
    <property type="match status" value="1"/>
</dbReference>
<dbReference type="Pfam" id="PF03453">
    <property type="entry name" value="MoeA_N"/>
    <property type="match status" value="1"/>
</dbReference>
<evidence type="ECO:0000313" key="4">
    <source>
        <dbReference type="EMBL" id="MFC7202532.1"/>
    </source>
</evidence>
<gene>
    <name evidence="4" type="primary">glp</name>
    <name evidence="4" type="ORF">ACFQJC_03330</name>
</gene>
<dbReference type="SUPFAM" id="SSF63882">
    <property type="entry name" value="MoeA N-terminal region -like"/>
    <property type="match status" value="1"/>
</dbReference>
<name>A0ABD5ZBE9_9EURY</name>
<dbReference type="AlphaFoldDB" id="A0ABD5ZBE9"/>
<dbReference type="InterPro" id="IPR036135">
    <property type="entry name" value="MoeA_linker/N_sf"/>
</dbReference>
<dbReference type="PANTHER" id="PTHR10192:SF19">
    <property type="entry name" value="MOLYBDOPTERIN BIOSYNTHESIS PROTEIN MJ0666-RELATED"/>
    <property type="match status" value="1"/>
</dbReference>
<dbReference type="NCBIfam" id="NF045515">
    <property type="entry name" value="Glp_gephyrin"/>
    <property type="match status" value="1"/>
</dbReference>
<dbReference type="InterPro" id="IPR038987">
    <property type="entry name" value="MoeA-like"/>
</dbReference>
<dbReference type="SUPFAM" id="SSF53218">
    <property type="entry name" value="Molybdenum cofactor biosynthesis proteins"/>
    <property type="match status" value="1"/>
</dbReference>
<dbReference type="InterPro" id="IPR005110">
    <property type="entry name" value="MoeA_linker/N"/>
</dbReference>
<organism evidence="4 5">
    <name type="scientific">Haloferax namakaokahaiae</name>
    <dbReference type="NCBI Taxonomy" id="1748331"/>
    <lineage>
        <taxon>Archaea</taxon>
        <taxon>Methanobacteriati</taxon>
        <taxon>Methanobacteriota</taxon>
        <taxon>Stenosarchaea group</taxon>
        <taxon>Halobacteria</taxon>
        <taxon>Halobacteriales</taxon>
        <taxon>Haloferacaceae</taxon>
        <taxon>Haloferax</taxon>
    </lineage>
</organism>
<dbReference type="PANTHER" id="PTHR10192">
    <property type="entry name" value="MOLYBDOPTERIN BIOSYNTHESIS PROTEIN"/>
    <property type="match status" value="1"/>
</dbReference>
<evidence type="ECO:0000256" key="2">
    <source>
        <dbReference type="ARBA" id="ARBA00023150"/>
    </source>
</evidence>
<feature type="domain" description="MoaB/Mog" evidence="3">
    <location>
        <begin position="184"/>
        <end position="318"/>
    </location>
</feature>
<dbReference type="Gene3D" id="3.90.105.10">
    <property type="entry name" value="Molybdopterin biosynthesis moea protein, domain 2"/>
    <property type="match status" value="1"/>
</dbReference>
<keyword evidence="2" id="KW-0501">Molybdenum cofactor biosynthesis</keyword>
<evidence type="ECO:0000256" key="1">
    <source>
        <dbReference type="ARBA" id="ARBA00005046"/>
    </source>
</evidence>
<dbReference type="Gene3D" id="2.170.190.11">
    <property type="entry name" value="Molybdopterin biosynthesis moea protein, domain 3"/>
    <property type="match status" value="1"/>
</dbReference>
<dbReference type="InterPro" id="IPR005111">
    <property type="entry name" value="MoeA_C_domain_IV"/>
</dbReference>
<dbReference type="RefSeq" id="WP_390221829.1">
    <property type="nucleotide sequence ID" value="NZ_JBHTAA010000001.1"/>
</dbReference>
<keyword evidence="5" id="KW-1185">Reference proteome</keyword>
<protein>
    <submittedName>
        <fullName evidence="4">Gephyrin-like molybdotransferase Glp</fullName>
    </submittedName>
</protein>